<feature type="domain" description="Helicase ATP-binding" evidence="13">
    <location>
        <begin position="137"/>
        <end position="315"/>
    </location>
</feature>
<keyword evidence="16" id="KW-1185">Reference proteome</keyword>
<evidence type="ECO:0000259" key="13">
    <source>
        <dbReference type="PROSITE" id="PS51192"/>
    </source>
</evidence>
<feature type="coiled-coil region" evidence="11">
    <location>
        <begin position="529"/>
        <end position="566"/>
    </location>
</feature>
<comment type="similarity">
    <text evidence="7">Belongs to the DEAD box helicase family. DDX52/ROK1 subfamily.</text>
</comment>
<protein>
    <recommendedName>
        <fullName evidence="8">Probable ATP-dependent RNA helicase DDX52</fullName>
        <ecNumber evidence="1">3.6.4.13</ecNumber>
    </recommendedName>
</protein>
<evidence type="ECO:0000313" key="16">
    <source>
        <dbReference type="Proteomes" id="UP000694843"/>
    </source>
</evidence>
<evidence type="ECO:0000259" key="15">
    <source>
        <dbReference type="PROSITE" id="PS51195"/>
    </source>
</evidence>
<dbReference type="GO" id="GO:0003724">
    <property type="term" value="F:RNA helicase activity"/>
    <property type="evidence" value="ECO:0007669"/>
    <property type="project" value="UniProtKB-EC"/>
</dbReference>
<dbReference type="OMA" id="DRALMAC"/>
<dbReference type="InterPro" id="IPR011545">
    <property type="entry name" value="DEAD/DEAH_box_helicase_dom"/>
</dbReference>
<dbReference type="PROSITE" id="PS51195">
    <property type="entry name" value="Q_MOTIF"/>
    <property type="match status" value="1"/>
</dbReference>
<dbReference type="InterPro" id="IPR027417">
    <property type="entry name" value="P-loop_NTPase"/>
</dbReference>
<feature type="non-terminal residue" evidence="17">
    <location>
        <position position="593"/>
    </location>
</feature>
<accession>A0A8B7P327</accession>
<keyword evidence="4 17" id="KW-0347">Helicase</keyword>
<dbReference type="KEGG" id="hazt:108676800"/>
<evidence type="ECO:0000256" key="6">
    <source>
        <dbReference type="ARBA" id="ARBA00022884"/>
    </source>
</evidence>
<dbReference type="Gene3D" id="3.40.50.300">
    <property type="entry name" value="P-loop containing nucleotide triphosphate hydrolases"/>
    <property type="match status" value="2"/>
</dbReference>
<dbReference type="InterPro" id="IPR001650">
    <property type="entry name" value="Helicase_C-like"/>
</dbReference>
<name>A0A8B7P327_HYAAZ</name>
<dbReference type="PANTHER" id="PTHR47959">
    <property type="entry name" value="ATP-DEPENDENT RNA HELICASE RHLE-RELATED"/>
    <property type="match status" value="1"/>
</dbReference>
<dbReference type="GeneID" id="108676800"/>
<dbReference type="GO" id="GO:0003723">
    <property type="term" value="F:RNA binding"/>
    <property type="evidence" value="ECO:0007669"/>
    <property type="project" value="UniProtKB-KW"/>
</dbReference>
<sequence length="593" mass="66811">MASQLDYFRKLTKGIKVDKTRFQPQLERLGLQSSASAKPTTNSSVCKEEDNEESENECGDGAENVPKKAEGSKVWQHKIKIKRVRKENNIRVRGSDIPDPITDFAQLETQHGVSSVLVQNLRSQGYTEPTPIQMQCWPLMLGGRELLASAPTGSGKTAAFLLPIIHQLGRPRALGFRAVIVAPTRELADQTFRECEFLARGTGLKVHVIDKVDKIAKKFGPKSSQKFDILVTTPNRLVYMINSDEPLIKLDNVEWLIMDECDHLFEGGRRGFREQLAQIYQACAGPKLQRGLFSATHSAPLQQWCLDNLNCVALLNVGAKNSASEDVAQELVFCGDENGKIYALRNLLAKGFEPPCLVFVQTKERARQLFMELVYDDVMVDAIHGDRTQAQREACVRAFRAKKIWVLVCTELMSRGIDFKGVNLVINYDFPPSLVSYVHRIGRTGRAQHKGKAVTFWTMADRPMLGIIARTVRASGSAVPDWMLAIKKADMTKQELAALQQDRGFVSEGAKFDAVDKDKKLQWRLKKRLQKLQEAGKVNTEQAETLRQELAEVKQRLQQVEDAEIKDFNKAEGKKRHRNAKTIERVKRLKTAK</sequence>
<feature type="short sequence motif" description="Q motif" evidence="10">
    <location>
        <begin position="106"/>
        <end position="134"/>
    </location>
</feature>
<gene>
    <name evidence="17" type="primary">LOC108676800</name>
</gene>
<dbReference type="Pfam" id="PF00270">
    <property type="entry name" value="DEAD"/>
    <property type="match status" value="1"/>
</dbReference>
<dbReference type="Proteomes" id="UP000694843">
    <property type="component" value="Unplaced"/>
</dbReference>
<dbReference type="Pfam" id="PF00271">
    <property type="entry name" value="Helicase_C"/>
    <property type="match status" value="1"/>
</dbReference>
<dbReference type="InterPro" id="IPR044764">
    <property type="entry name" value="DDX52/Rok1_DEADc"/>
</dbReference>
<dbReference type="InterPro" id="IPR014014">
    <property type="entry name" value="RNA_helicase_DEAD_Q_motif"/>
</dbReference>
<dbReference type="PROSITE" id="PS51192">
    <property type="entry name" value="HELICASE_ATP_BIND_1"/>
    <property type="match status" value="1"/>
</dbReference>
<keyword evidence="6" id="KW-0694">RNA-binding</keyword>
<evidence type="ECO:0000256" key="1">
    <source>
        <dbReference type="ARBA" id="ARBA00012552"/>
    </source>
</evidence>
<evidence type="ECO:0000313" key="17">
    <source>
        <dbReference type="RefSeq" id="XP_018020427.1"/>
    </source>
</evidence>
<comment type="catalytic activity">
    <reaction evidence="9">
        <text>ATP + H2O = ADP + phosphate + H(+)</text>
        <dbReference type="Rhea" id="RHEA:13065"/>
        <dbReference type="ChEBI" id="CHEBI:15377"/>
        <dbReference type="ChEBI" id="CHEBI:15378"/>
        <dbReference type="ChEBI" id="CHEBI:30616"/>
        <dbReference type="ChEBI" id="CHEBI:43474"/>
        <dbReference type="ChEBI" id="CHEBI:456216"/>
        <dbReference type="EC" id="3.6.4.13"/>
    </reaction>
</comment>
<evidence type="ECO:0000256" key="7">
    <source>
        <dbReference type="ARBA" id="ARBA00024355"/>
    </source>
</evidence>
<evidence type="ECO:0000256" key="8">
    <source>
        <dbReference type="ARBA" id="ARBA00044533"/>
    </source>
</evidence>
<feature type="region of interest" description="Disordered" evidence="12">
    <location>
        <begin position="571"/>
        <end position="593"/>
    </location>
</feature>
<organism evidence="16 17">
    <name type="scientific">Hyalella azteca</name>
    <name type="common">Amphipod</name>
    <dbReference type="NCBI Taxonomy" id="294128"/>
    <lineage>
        <taxon>Eukaryota</taxon>
        <taxon>Metazoa</taxon>
        <taxon>Ecdysozoa</taxon>
        <taxon>Arthropoda</taxon>
        <taxon>Crustacea</taxon>
        <taxon>Multicrustacea</taxon>
        <taxon>Malacostraca</taxon>
        <taxon>Eumalacostraca</taxon>
        <taxon>Peracarida</taxon>
        <taxon>Amphipoda</taxon>
        <taxon>Senticaudata</taxon>
        <taxon>Talitrida</taxon>
        <taxon>Talitroidea</taxon>
        <taxon>Hyalellidae</taxon>
        <taxon>Hyalella</taxon>
    </lineage>
</organism>
<evidence type="ECO:0000256" key="9">
    <source>
        <dbReference type="ARBA" id="ARBA00047984"/>
    </source>
</evidence>
<feature type="domain" description="Helicase C-terminal" evidence="14">
    <location>
        <begin position="343"/>
        <end position="487"/>
    </location>
</feature>
<dbReference type="CDD" id="cd18787">
    <property type="entry name" value="SF2_C_DEAD"/>
    <property type="match status" value="1"/>
</dbReference>
<dbReference type="SMART" id="SM00490">
    <property type="entry name" value="HELICc"/>
    <property type="match status" value="1"/>
</dbReference>
<dbReference type="SMART" id="SM00487">
    <property type="entry name" value="DEXDc"/>
    <property type="match status" value="1"/>
</dbReference>
<keyword evidence="5" id="KW-0067">ATP-binding</keyword>
<dbReference type="EC" id="3.6.4.13" evidence="1"/>
<reference evidence="17" key="1">
    <citation type="submission" date="2025-08" db="UniProtKB">
        <authorList>
            <consortium name="RefSeq"/>
        </authorList>
    </citation>
    <scope>IDENTIFICATION</scope>
</reference>
<feature type="compositionally biased region" description="Acidic residues" evidence="12">
    <location>
        <begin position="49"/>
        <end position="60"/>
    </location>
</feature>
<dbReference type="PANTHER" id="PTHR47959:SF15">
    <property type="entry name" value="RNA HELICASE"/>
    <property type="match status" value="1"/>
</dbReference>
<dbReference type="GO" id="GO:0005524">
    <property type="term" value="F:ATP binding"/>
    <property type="evidence" value="ECO:0007669"/>
    <property type="project" value="UniProtKB-KW"/>
</dbReference>
<dbReference type="InterPro" id="IPR014001">
    <property type="entry name" value="Helicase_ATP-bd"/>
</dbReference>
<feature type="compositionally biased region" description="Polar residues" evidence="12">
    <location>
        <begin position="31"/>
        <end position="45"/>
    </location>
</feature>
<dbReference type="GO" id="GO:0005829">
    <property type="term" value="C:cytosol"/>
    <property type="evidence" value="ECO:0007669"/>
    <property type="project" value="TreeGrafter"/>
</dbReference>
<evidence type="ECO:0000256" key="3">
    <source>
        <dbReference type="ARBA" id="ARBA00022801"/>
    </source>
</evidence>
<dbReference type="PROSITE" id="PS51194">
    <property type="entry name" value="HELICASE_CTER"/>
    <property type="match status" value="1"/>
</dbReference>
<dbReference type="GO" id="GO:0016787">
    <property type="term" value="F:hydrolase activity"/>
    <property type="evidence" value="ECO:0007669"/>
    <property type="project" value="UniProtKB-KW"/>
</dbReference>
<keyword evidence="11" id="KW-0175">Coiled coil</keyword>
<dbReference type="GO" id="GO:0030490">
    <property type="term" value="P:maturation of SSU-rRNA"/>
    <property type="evidence" value="ECO:0007669"/>
    <property type="project" value="InterPro"/>
</dbReference>
<dbReference type="CDD" id="cd17957">
    <property type="entry name" value="DEADc_DDX52"/>
    <property type="match status" value="1"/>
</dbReference>
<dbReference type="InterPro" id="IPR050079">
    <property type="entry name" value="DEAD_box_RNA_helicase"/>
</dbReference>
<keyword evidence="3" id="KW-0378">Hydrolase</keyword>
<keyword evidence="2" id="KW-0547">Nucleotide-binding</keyword>
<evidence type="ECO:0000256" key="10">
    <source>
        <dbReference type="PROSITE-ProRule" id="PRU00552"/>
    </source>
</evidence>
<dbReference type="CTD" id="39979"/>
<feature type="domain" description="DEAD-box RNA helicase Q" evidence="15">
    <location>
        <begin position="106"/>
        <end position="134"/>
    </location>
</feature>
<evidence type="ECO:0000256" key="4">
    <source>
        <dbReference type="ARBA" id="ARBA00022806"/>
    </source>
</evidence>
<evidence type="ECO:0000256" key="2">
    <source>
        <dbReference type="ARBA" id="ARBA00022741"/>
    </source>
</evidence>
<feature type="region of interest" description="Disordered" evidence="12">
    <location>
        <begin position="28"/>
        <end position="71"/>
    </location>
</feature>
<evidence type="ECO:0000256" key="11">
    <source>
        <dbReference type="SAM" id="Coils"/>
    </source>
</evidence>
<dbReference type="RefSeq" id="XP_018020427.1">
    <property type="nucleotide sequence ID" value="XM_018164938.1"/>
</dbReference>
<dbReference type="AlphaFoldDB" id="A0A8B7P327"/>
<dbReference type="SUPFAM" id="SSF52540">
    <property type="entry name" value="P-loop containing nucleoside triphosphate hydrolases"/>
    <property type="match status" value="1"/>
</dbReference>
<evidence type="ECO:0000256" key="5">
    <source>
        <dbReference type="ARBA" id="ARBA00022840"/>
    </source>
</evidence>
<dbReference type="OrthoDB" id="360161at2759"/>
<evidence type="ECO:0000259" key="14">
    <source>
        <dbReference type="PROSITE" id="PS51194"/>
    </source>
</evidence>
<evidence type="ECO:0000256" key="12">
    <source>
        <dbReference type="SAM" id="MobiDB-lite"/>
    </source>
</evidence>
<proteinExistence type="inferred from homology"/>